<evidence type="ECO:0000256" key="3">
    <source>
        <dbReference type="ARBA" id="ARBA00008429"/>
    </source>
</evidence>
<dbReference type="InterPro" id="IPR018164">
    <property type="entry name" value="Ala-tRNA-synth_IIc_N"/>
</dbReference>
<gene>
    <name evidence="9" type="ORF">CHIRRI_LOCUS13283</name>
</gene>
<evidence type="ECO:0000256" key="1">
    <source>
        <dbReference type="ARBA" id="ARBA00001947"/>
    </source>
</evidence>
<keyword evidence="6" id="KW-0862">Zinc</keyword>
<reference evidence="9" key="1">
    <citation type="submission" date="2022-01" db="EMBL/GenBank/DDBJ databases">
        <authorList>
            <person name="King R."/>
        </authorList>
    </citation>
    <scope>NUCLEOTIDE SEQUENCE</scope>
</reference>
<evidence type="ECO:0000259" key="8">
    <source>
        <dbReference type="PROSITE" id="PS50860"/>
    </source>
</evidence>
<dbReference type="FunFam" id="3.30.980.10:FF:000007">
    <property type="entry name" value="alanyl-tRNA editing protein Aarsd1"/>
    <property type="match status" value="1"/>
</dbReference>
<evidence type="ECO:0000313" key="9">
    <source>
        <dbReference type="EMBL" id="CAG9810470.1"/>
    </source>
</evidence>
<dbReference type="OrthoDB" id="288942at2759"/>
<reference evidence="9" key="2">
    <citation type="submission" date="2022-10" db="EMBL/GenBank/DDBJ databases">
        <authorList>
            <consortium name="ENA_rothamsted_submissions"/>
            <consortium name="culmorum"/>
            <person name="King R."/>
        </authorList>
    </citation>
    <scope>NUCLEOTIDE SEQUENCE</scope>
</reference>
<organism evidence="9 10">
    <name type="scientific">Chironomus riparius</name>
    <dbReference type="NCBI Taxonomy" id="315576"/>
    <lineage>
        <taxon>Eukaryota</taxon>
        <taxon>Metazoa</taxon>
        <taxon>Ecdysozoa</taxon>
        <taxon>Arthropoda</taxon>
        <taxon>Hexapoda</taxon>
        <taxon>Insecta</taxon>
        <taxon>Pterygota</taxon>
        <taxon>Neoptera</taxon>
        <taxon>Endopterygota</taxon>
        <taxon>Diptera</taxon>
        <taxon>Nematocera</taxon>
        <taxon>Chironomoidea</taxon>
        <taxon>Chironomidae</taxon>
        <taxon>Chironominae</taxon>
        <taxon>Chironomus</taxon>
    </lineage>
</organism>
<dbReference type="EMBL" id="OU895880">
    <property type="protein sequence ID" value="CAG9810470.1"/>
    <property type="molecule type" value="Genomic_DNA"/>
</dbReference>
<protein>
    <recommendedName>
        <fullName evidence="8">Alanyl-transfer RNA synthetases family profile domain-containing protein</fullName>
    </recommendedName>
</protein>
<dbReference type="GO" id="GO:0005737">
    <property type="term" value="C:cytoplasm"/>
    <property type="evidence" value="ECO:0007669"/>
    <property type="project" value="UniProtKB-SubCell"/>
</dbReference>
<dbReference type="InterPro" id="IPR018163">
    <property type="entry name" value="Thr/Ala-tRNA-synth_IIc_edit"/>
</dbReference>
<dbReference type="AlphaFoldDB" id="A0A9N9S5H9"/>
<dbReference type="Pfam" id="PF07973">
    <property type="entry name" value="tRNA_SAD"/>
    <property type="match status" value="1"/>
</dbReference>
<evidence type="ECO:0000313" key="10">
    <source>
        <dbReference type="Proteomes" id="UP001153620"/>
    </source>
</evidence>
<keyword evidence="5" id="KW-0479">Metal-binding</keyword>
<feature type="domain" description="Alanyl-transfer RNA synthetases family profile" evidence="8">
    <location>
        <begin position="1"/>
        <end position="230"/>
    </location>
</feature>
<dbReference type="GO" id="GO:0046872">
    <property type="term" value="F:metal ion binding"/>
    <property type="evidence" value="ECO:0007669"/>
    <property type="project" value="UniProtKB-KW"/>
</dbReference>
<comment type="subcellular location">
    <subcellularLocation>
        <location evidence="2">Cytoplasm</location>
    </subcellularLocation>
</comment>
<dbReference type="Gene3D" id="2.40.30.130">
    <property type="match status" value="1"/>
</dbReference>
<dbReference type="SUPFAM" id="SSF55186">
    <property type="entry name" value="ThrRS/AlaRS common domain"/>
    <property type="match status" value="1"/>
</dbReference>
<proteinExistence type="inferred from homology"/>
<keyword evidence="7" id="KW-0648">Protein biosynthesis</keyword>
<dbReference type="InterPro" id="IPR051335">
    <property type="entry name" value="Alanyl-tRNA_Editing_Enzymes"/>
</dbReference>
<dbReference type="PANTHER" id="PTHR43462">
    <property type="entry name" value="ALANYL-TRNA EDITING PROTEIN"/>
    <property type="match status" value="1"/>
</dbReference>
<comment type="similarity">
    <text evidence="3">Belongs to the class-II aminoacyl-tRNA synthetase family. Alax-L subfamily.</text>
</comment>
<sequence length="412" mass="46436">MVFQCQRDSFQKEYTTKVESIEKTENGSIEVTFADTVFFPEGGGQPNDEGLFTKSTDQQEFKVKNVIRRGPKAIHILSDDNDPLANLKVNDEVAQKINWERRYDHMQQHSAQHLITALFERECNYNTKAWWLGTDSSYIELDGDVKTPEMQKIEKLCNDYISQAIPVNLAIFEKPEDAGDEVTRASRGLPVDLSGPIRVIKIEGIDSNMCCGTHVKNLAQLQVIKLMSIEKGKGKVLVHFLAGNRVIQKLDDAYQREMDLNVLLNGGPDYHKDLIKKLQTTGKNSQKTIQKLSRELAAILAQQVNDQPNPKPYYFLHRSDGVEIDFANTFLRNAKPKSQIFFFITISDGIDSKSGSLVLQGSPEDVDALGGEITKILDGKGNGKNGRFNAKVTKLNKLKECEAFVKKYFENK</sequence>
<dbReference type="GO" id="GO:0005524">
    <property type="term" value="F:ATP binding"/>
    <property type="evidence" value="ECO:0007669"/>
    <property type="project" value="InterPro"/>
</dbReference>
<dbReference type="GO" id="GO:0003676">
    <property type="term" value="F:nucleic acid binding"/>
    <property type="evidence" value="ECO:0007669"/>
    <property type="project" value="InterPro"/>
</dbReference>
<dbReference type="PROSITE" id="PS50860">
    <property type="entry name" value="AA_TRNA_LIGASE_II_ALA"/>
    <property type="match status" value="1"/>
</dbReference>
<evidence type="ECO:0000256" key="2">
    <source>
        <dbReference type="ARBA" id="ARBA00004496"/>
    </source>
</evidence>
<dbReference type="InterPro" id="IPR018165">
    <property type="entry name" value="Ala-tRNA-synth_IIc_core"/>
</dbReference>
<dbReference type="PANTHER" id="PTHR43462:SF1">
    <property type="entry name" value="ALANYL-TRNA EDITING PROTEIN AARSD1"/>
    <property type="match status" value="1"/>
</dbReference>
<dbReference type="Pfam" id="PF01411">
    <property type="entry name" value="tRNA-synt_2c"/>
    <property type="match status" value="1"/>
</dbReference>
<dbReference type="GO" id="GO:0004813">
    <property type="term" value="F:alanine-tRNA ligase activity"/>
    <property type="evidence" value="ECO:0007669"/>
    <property type="project" value="InterPro"/>
</dbReference>
<dbReference type="SUPFAM" id="SSF50447">
    <property type="entry name" value="Translation proteins"/>
    <property type="match status" value="1"/>
</dbReference>
<dbReference type="InterPro" id="IPR009000">
    <property type="entry name" value="Transl_B-barrel_sf"/>
</dbReference>
<evidence type="ECO:0000256" key="4">
    <source>
        <dbReference type="ARBA" id="ARBA00022490"/>
    </source>
</evidence>
<comment type="cofactor">
    <cofactor evidence="1">
        <name>Zn(2+)</name>
        <dbReference type="ChEBI" id="CHEBI:29105"/>
    </cofactor>
</comment>
<evidence type="ECO:0000256" key="7">
    <source>
        <dbReference type="ARBA" id="ARBA00022917"/>
    </source>
</evidence>
<name>A0A9N9S5H9_9DIPT</name>
<evidence type="ECO:0000256" key="6">
    <source>
        <dbReference type="ARBA" id="ARBA00022833"/>
    </source>
</evidence>
<dbReference type="Proteomes" id="UP001153620">
    <property type="component" value="Chromosome 4"/>
</dbReference>
<keyword evidence="10" id="KW-1185">Reference proteome</keyword>
<dbReference type="SMART" id="SM00863">
    <property type="entry name" value="tRNA_SAD"/>
    <property type="match status" value="1"/>
</dbReference>
<keyword evidence="4" id="KW-0963">Cytoplasm</keyword>
<evidence type="ECO:0000256" key="5">
    <source>
        <dbReference type="ARBA" id="ARBA00022723"/>
    </source>
</evidence>
<accession>A0A9N9S5H9</accession>
<dbReference type="GO" id="GO:0006419">
    <property type="term" value="P:alanyl-tRNA aminoacylation"/>
    <property type="evidence" value="ECO:0007669"/>
    <property type="project" value="InterPro"/>
</dbReference>
<dbReference type="Gene3D" id="3.30.980.10">
    <property type="entry name" value="Threonyl-trna Synthetase, Chain A, domain 2"/>
    <property type="match status" value="1"/>
</dbReference>
<dbReference type="GO" id="GO:0002196">
    <property type="term" value="F:Ser-tRNA(Ala) deacylase activity"/>
    <property type="evidence" value="ECO:0007669"/>
    <property type="project" value="TreeGrafter"/>
</dbReference>
<dbReference type="InterPro" id="IPR012947">
    <property type="entry name" value="tRNA_SAD"/>
</dbReference>